<dbReference type="EMBL" id="CP097502">
    <property type="protein sequence ID" value="URD73599.1"/>
    <property type="molecule type" value="Genomic_DNA"/>
</dbReference>
<name>A0A9E7EAJ5_9LILI</name>
<gene>
    <name evidence="1" type="ORF">MUK42_34635</name>
</gene>
<proteinExistence type="predicted"/>
<dbReference type="Gene3D" id="2.30.170.20">
    <property type="entry name" value="Ribosomal protein L24e"/>
    <property type="match status" value="1"/>
</dbReference>
<dbReference type="InterPro" id="IPR038630">
    <property type="entry name" value="L24e/L24_sf"/>
</dbReference>
<dbReference type="OrthoDB" id="1727108at2759"/>
<reference evidence="1" key="1">
    <citation type="submission" date="2022-05" db="EMBL/GenBank/DDBJ databases">
        <title>The Musa troglodytarum L. genome provides insights into the mechanism of non-climacteric behaviour and enrichment of carotenoids.</title>
        <authorList>
            <person name="Wang J."/>
        </authorList>
    </citation>
    <scope>NUCLEOTIDE SEQUENCE</scope>
    <source>
        <tissue evidence="1">Leaf</tissue>
    </source>
</reference>
<protein>
    <submittedName>
        <fullName evidence="1">Uncharacterized protein</fullName>
    </submittedName>
</protein>
<dbReference type="AlphaFoldDB" id="A0A9E7EAJ5"/>
<evidence type="ECO:0000313" key="2">
    <source>
        <dbReference type="Proteomes" id="UP001055439"/>
    </source>
</evidence>
<accession>A0A9E7EAJ5</accession>
<keyword evidence="2" id="KW-1185">Reference proteome</keyword>
<evidence type="ECO:0000313" key="1">
    <source>
        <dbReference type="EMBL" id="URD73599.1"/>
    </source>
</evidence>
<organism evidence="1 2">
    <name type="scientific">Musa troglodytarum</name>
    <name type="common">fe'i banana</name>
    <dbReference type="NCBI Taxonomy" id="320322"/>
    <lineage>
        <taxon>Eukaryota</taxon>
        <taxon>Viridiplantae</taxon>
        <taxon>Streptophyta</taxon>
        <taxon>Embryophyta</taxon>
        <taxon>Tracheophyta</taxon>
        <taxon>Spermatophyta</taxon>
        <taxon>Magnoliopsida</taxon>
        <taxon>Liliopsida</taxon>
        <taxon>Zingiberales</taxon>
        <taxon>Musaceae</taxon>
        <taxon>Musa</taxon>
    </lineage>
</organism>
<dbReference type="Proteomes" id="UP001055439">
    <property type="component" value="Chromosome 1"/>
</dbReference>
<sequence length="61" mass="7072">MSTFALSGSSVLQTQNAIIYFHDGLKSAKLTWTAMYRKQHQKLEGEKRVIDCGNWGRREQR</sequence>